<proteinExistence type="predicted"/>
<protein>
    <submittedName>
        <fullName evidence="1">Uncharacterized protein</fullName>
    </submittedName>
</protein>
<accession>A0A0E9V095</accession>
<reference evidence="1" key="2">
    <citation type="journal article" date="2015" name="Fish Shellfish Immunol.">
        <title>Early steps in the European eel (Anguilla anguilla)-Vibrio vulnificus interaction in the gills: Role of the RtxA13 toxin.</title>
        <authorList>
            <person name="Callol A."/>
            <person name="Pajuelo D."/>
            <person name="Ebbesson L."/>
            <person name="Teles M."/>
            <person name="MacKenzie S."/>
            <person name="Amaro C."/>
        </authorList>
    </citation>
    <scope>NUCLEOTIDE SEQUENCE</scope>
</reference>
<dbReference type="AlphaFoldDB" id="A0A0E9V095"/>
<reference evidence="1" key="1">
    <citation type="submission" date="2014-11" db="EMBL/GenBank/DDBJ databases">
        <authorList>
            <person name="Amaro Gonzalez C."/>
        </authorList>
    </citation>
    <scope>NUCLEOTIDE SEQUENCE</scope>
</reference>
<dbReference type="EMBL" id="GBXM01037727">
    <property type="protein sequence ID" value="JAH70850.1"/>
    <property type="molecule type" value="Transcribed_RNA"/>
</dbReference>
<organism evidence="1">
    <name type="scientific">Anguilla anguilla</name>
    <name type="common">European freshwater eel</name>
    <name type="synonym">Muraena anguilla</name>
    <dbReference type="NCBI Taxonomy" id="7936"/>
    <lineage>
        <taxon>Eukaryota</taxon>
        <taxon>Metazoa</taxon>
        <taxon>Chordata</taxon>
        <taxon>Craniata</taxon>
        <taxon>Vertebrata</taxon>
        <taxon>Euteleostomi</taxon>
        <taxon>Actinopterygii</taxon>
        <taxon>Neopterygii</taxon>
        <taxon>Teleostei</taxon>
        <taxon>Anguilliformes</taxon>
        <taxon>Anguillidae</taxon>
        <taxon>Anguilla</taxon>
    </lineage>
</organism>
<evidence type="ECO:0000313" key="1">
    <source>
        <dbReference type="EMBL" id="JAH70850.1"/>
    </source>
</evidence>
<name>A0A0E9V095_ANGAN</name>
<sequence>MTLRGAFFFLSFFFKTNTKKSCVP</sequence>